<dbReference type="Proteomes" id="UP000691718">
    <property type="component" value="Unassembled WGS sequence"/>
</dbReference>
<dbReference type="AlphaFoldDB" id="A0A8S3WI36"/>
<evidence type="ECO:0000313" key="2">
    <source>
        <dbReference type="EMBL" id="CAG4959900.1"/>
    </source>
</evidence>
<proteinExistence type="predicted"/>
<comment type="caution">
    <text evidence="2">The sequence shown here is derived from an EMBL/GenBank/DDBJ whole genome shotgun (WGS) entry which is preliminary data.</text>
</comment>
<evidence type="ECO:0000256" key="1">
    <source>
        <dbReference type="SAM" id="MobiDB-lite"/>
    </source>
</evidence>
<dbReference type="OrthoDB" id="7362285at2759"/>
<evidence type="ECO:0000313" key="3">
    <source>
        <dbReference type="Proteomes" id="UP000691718"/>
    </source>
</evidence>
<reference evidence="2" key="1">
    <citation type="submission" date="2021-04" db="EMBL/GenBank/DDBJ databases">
        <authorList>
            <person name="Tunstrom K."/>
        </authorList>
    </citation>
    <scope>NUCLEOTIDE SEQUENCE</scope>
</reference>
<feature type="region of interest" description="Disordered" evidence="1">
    <location>
        <begin position="111"/>
        <end position="138"/>
    </location>
</feature>
<gene>
    <name evidence="2" type="ORF">PAPOLLO_LOCUS6242</name>
</gene>
<dbReference type="EMBL" id="CAJQZP010000410">
    <property type="protein sequence ID" value="CAG4959900.1"/>
    <property type="molecule type" value="Genomic_DNA"/>
</dbReference>
<keyword evidence="3" id="KW-1185">Reference proteome</keyword>
<organism evidence="2 3">
    <name type="scientific">Parnassius apollo</name>
    <name type="common">Apollo butterfly</name>
    <name type="synonym">Papilio apollo</name>
    <dbReference type="NCBI Taxonomy" id="110799"/>
    <lineage>
        <taxon>Eukaryota</taxon>
        <taxon>Metazoa</taxon>
        <taxon>Ecdysozoa</taxon>
        <taxon>Arthropoda</taxon>
        <taxon>Hexapoda</taxon>
        <taxon>Insecta</taxon>
        <taxon>Pterygota</taxon>
        <taxon>Neoptera</taxon>
        <taxon>Endopterygota</taxon>
        <taxon>Lepidoptera</taxon>
        <taxon>Glossata</taxon>
        <taxon>Ditrysia</taxon>
        <taxon>Papilionoidea</taxon>
        <taxon>Papilionidae</taxon>
        <taxon>Parnassiinae</taxon>
        <taxon>Parnassini</taxon>
        <taxon>Parnassius</taxon>
        <taxon>Parnassius</taxon>
    </lineage>
</organism>
<protein>
    <submittedName>
        <fullName evidence="2">(apollo) hypothetical protein</fullName>
    </submittedName>
</protein>
<sequence>MLEERVPFLEINENINNRRRGYLLNNSLNVDSGPVDLTHIHCGSTTAISEVNELARADKDVPVPFSRDIPVSVAPLTVHRCEASSPENSGSQVEALTVVSTNVANCANTAAPAPMHSEPTPINENSANKKHETTMSSGRKRFSDVVREGGQWKPEAPKDEWILLQIRRLRNRFMAKKGKADLELDCGFKEADVKIPFYIYNVDKNASVEDISKYIMSKTSVEVALERVNMTQKKEYEVYEFLIPKHKLSVFMDENI</sequence>
<accession>A0A8S3WI36</accession>
<name>A0A8S3WI36_PARAO</name>